<dbReference type="AlphaFoldDB" id="A0A1I6ILW6"/>
<dbReference type="STRING" id="440514.SAMN04488010_1928"/>
<dbReference type="InterPro" id="IPR044023">
    <property type="entry name" value="Ig_7"/>
</dbReference>
<dbReference type="Pfam" id="PF19081">
    <property type="entry name" value="Ig_7"/>
    <property type="match status" value="2"/>
</dbReference>
<protein>
    <submittedName>
        <fullName evidence="2">Gliding motility-associated C-terminal domain-containing protein</fullName>
    </submittedName>
</protein>
<accession>A0A1I6ILW6</accession>
<evidence type="ECO:0000259" key="1">
    <source>
        <dbReference type="Pfam" id="PF19081"/>
    </source>
</evidence>
<proteinExistence type="predicted"/>
<dbReference type="Proteomes" id="UP000199462">
    <property type="component" value="Unassembled WGS sequence"/>
</dbReference>
<feature type="domain" description="Ig-like" evidence="1">
    <location>
        <begin position="372"/>
        <end position="459"/>
    </location>
</feature>
<evidence type="ECO:0000313" key="2">
    <source>
        <dbReference type="EMBL" id="SFR67767.1"/>
    </source>
</evidence>
<dbReference type="Pfam" id="PF13585">
    <property type="entry name" value="CHU_C"/>
    <property type="match status" value="1"/>
</dbReference>
<dbReference type="InterPro" id="IPR026341">
    <property type="entry name" value="T9SS_type_B"/>
</dbReference>
<dbReference type="InterPro" id="IPR013783">
    <property type="entry name" value="Ig-like_fold"/>
</dbReference>
<organism evidence="2 3">
    <name type="scientific">Maribacter stanieri</name>
    <dbReference type="NCBI Taxonomy" id="440514"/>
    <lineage>
        <taxon>Bacteria</taxon>
        <taxon>Pseudomonadati</taxon>
        <taxon>Bacteroidota</taxon>
        <taxon>Flavobacteriia</taxon>
        <taxon>Flavobacteriales</taxon>
        <taxon>Flavobacteriaceae</taxon>
        <taxon>Maribacter</taxon>
    </lineage>
</organism>
<feature type="domain" description="Ig-like" evidence="1">
    <location>
        <begin position="594"/>
        <end position="674"/>
    </location>
</feature>
<gene>
    <name evidence="2" type="ORF">SAMN04488010_1928</name>
</gene>
<name>A0A1I6ILW6_9FLAO</name>
<dbReference type="NCBIfam" id="TIGR04131">
    <property type="entry name" value="Bac_Flav_CTERM"/>
    <property type="match status" value="1"/>
</dbReference>
<sequence>MKKKYLNRFLLVLVFIVFLISMQSAFGQQQFANTIISESQVVNSGQAIDQNLLSSAIINANSGLALGVGSYSGYLELEFPTEIPANQTSFIRLDTEDDLLPFLLGGNLGGLLADVAGIVILGNQEFAIDVKNNNTTILQADSGIANSFNTNGVKVVTDGMGDYFMSVSPNSAYNRIRLQNKVGSLIGLNTLKELDVYGAFTAASSSSCLNADYTSFDGTGITLDLLQLAGAGVTNPEFAIDNDKDTYSELGLGIVGVAASISQTFYFDAPSDPTDVFYITIGVDPSLLQLNVINNIQISADNGSSTNVFTDNLSNLLDLDLLGLLTDTGSVTIPINPDVTIDRITINLSSLLGVNLDQSINIFDVFSAPAIPELDPSSENITVCNGSPAMLIATTEDPGTEELLWYDTEIGGNLLAVLDSGESYTTNALTASTIYYVSSREIGCVNESPRMAVEVSVSPIPTANDITVVKENSDLCASGDIIYHPTSEIAGDFNWYFDVDGTNEITDNLNVDGVVYSIDSNGELTISGLQDDFTPFSVYAKLTTTNGRCENQAGDLTLVNVDSDALDVEANIVIDTIVSLSELLNLSNSSSATLNSEEITICAGTSIDLLTTIENETGLELRFYDDLVGGNLLANLNSGASFNTGILNATTNFYIGVALPGCSQESVRATITVNVLNIPTAADIDVSGAENPVCSSNDVVLVPTSLIEGSYEWFFDVDATNQITNNMVVGDITYTISDAGTLIINGLDEGSSPYDYFVRLQQEVVDCANADGDLKEVNVTVLDSNFDIDATLDTTITLQDIIDVNNINSNISLTGSVSGDVSEGDTVTLRLNGANYVGTLDSSLEYIIDIAGLDVLSDADNIVELIMSSGVCTVTEQLPLPIPDLPIGDLTQVFCASENPTILDLQLDLEDGVFFDALVGGGLLSNNTPLVDGGVYFTGLLNLPIDIFARVAITVQVIEVDAPTTSTNTQNFCASANPVIGDLEVNQNEVVFYDSAVGGNMLNPTDALTSGNYYIARLENGCESASRLEIVATVTEDAPITLIGQTEEACISTESYSYFTESNQTNYVWTVTGGVITDGGTTTDDFVTITWNSLQDAVIEVAYLSTDSCTPNKELRTEIETMRCGEVLGAEFCLEVYNEFSPNSDGFNDFFEVECITDYLNTTRVYNRNGNLVFETQNYQNNWDGIANVGGVLSKGDHLPAGTYYYVINIPELNRDLVGWLHLAR</sequence>
<reference evidence="3" key="1">
    <citation type="submission" date="2016-10" db="EMBL/GenBank/DDBJ databases">
        <authorList>
            <person name="Varghese N."/>
            <person name="Submissions S."/>
        </authorList>
    </citation>
    <scope>NUCLEOTIDE SEQUENCE [LARGE SCALE GENOMIC DNA]</scope>
    <source>
        <strain evidence="3">DSM 19891</strain>
    </source>
</reference>
<keyword evidence="3" id="KW-1185">Reference proteome</keyword>
<dbReference type="EMBL" id="FOYX01000001">
    <property type="protein sequence ID" value="SFR67767.1"/>
    <property type="molecule type" value="Genomic_DNA"/>
</dbReference>
<dbReference type="Gene3D" id="2.60.40.10">
    <property type="entry name" value="Immunoglobulins"/>
    <property type="match status" value="1"/>
</dbReference>
<evidence type="ECO:0000313" key="3">
    <source>
        <dbReference type="Proteomes" id="UP000199462"/>
    </source>
</evidence>
<dbReference type="RefSeq" id="WP_091902792.1">
    <property type="nucleotide sequence ID" value="NZ_FOYX01000001.1"/>
</dbReference>